<dbReference type="EMBL" id="KV878590">
    <property type="protein sequence ID" value="OJJ56538.1"/>
    <property type="molecule type" value="Genomic_DNA"/>
</dbReference>
<keyword evidence="2" id="KW-1185">Reference proteome</keyword>
<dbReference type="OrthoDB" id="4259394at2759"/>
<dbReference type="AlphaFoldDB" id="A0A1L9TAT0"/>
<accession>A0A1L9TAT0</accession>
<dbReference type="Proteomes" id="UP000184356">
    <property type="component" value="Unassembled WGS sequence"/>
</dbReference>
<dbReference type="Pfam" id="PF14433">
    <property type="entry name" value="SUKH-3"/>
    <property type="match status" value="1"/>
</dbReference>
<reference evidence="2" key="1">
    <citation type="journal article" date="2017" name="Genome Biol.">
        <title>Comparative genomics reveals high biological diversity and specific adaptations in the industrially and medically important fungal genus Aspergillus.</title>
        <authorList>
            <person name="de Vries R.P."/>
            <person name="Riley R."/>
            <person name="Wiebenga A."/>
            <person name="Aguilar-Osorio G."/>
            <person name="Amillis S."/>
            <person name="Uchima C.A."/>
            <person name="Anderluh G."/>
            <person name="Asadollahi M."/>
            <person name="Askin M."/>
            <person name="Barry K."/>
            <person name="Battaglia E."/>
            <person name="Bayram O."/>
            <person name="Benocci T."/>
            <person name="Braus-Stromeyer S.A."/>
            <person name="Caldana C."/>
            <person name="Canovas D."/>
            <person name="Cerqueira G.C."/>
            <person name="Chen F."/>
            <person name="Chen W."/>
            <person name="Choi C."/>
            <person name="Clum A."/>
            <person name="Dos Santos R.A."/>
            <person name="Damasio A.R."/>
            <person name="Diallinas G."/>
            <person name="Emri T."/>
            <person name="Fekete E."/>
            <person name="Flipphi M."/>
            <person name="Freyberg S."/>
            <person name="Gallo A."/>
            <person name="Gournas C."/>
            <person name="Habgood R."/>
            <person name="Hainaut M."/>
            <person name="Harispe M.L."/>
            <person name="Henrissat B."/>
            <person name="Hilden K.S."/>
            <person name="Hope R."/>
            <person name="Hossain A."/>
            <person name="Karabika E."/>
            <person name="Karaffa L."/>
            <person name="Karanyi Z."/>
            <person name="Krasevec N."/>
            <person name="Kuo A."/>
            <person name="Kusch H."/>
            <person name="LaButti K."/>
            <person name="Lagendijk E.L."/>
            <person name="Lapidus A."/>
            <person name="Levasseur A."/>
            <person name="Lindquist E."/>
            <person name="Lipzen A."/>
            <person name="Logrieco A.F."/>
            <person name="MacCabe A."/>
            <person name="Maekelae M.R."/>
            <person name="Malavazi I."/>
            <person name="Melin P."/>
            <person name="Meyer V."/>
            <person name="Mielnichuk N."/>
            <person name="Miskei M."/>
            <person name="Molnar A.P."/>
            <person name="Mule G."/>
            <person name="Ngan C.Y."/>
            <person name="Orejas M."/>
            <person name="Orosz E."/>
            <person name="Ouedraogo J.P."/>
            <person name="Overkamp K.M."/>
            <person name="Park H.-S."/>
            <person name="Perrone G."/>
            <person name="Piumi F."/>
            <person name="Punt P.J."/>
            <person name="Ram A.F."/>
            <person name="Ramon A."/>
            <person name="Rauscher S."/>
            <person name="Record E."/>
            <person name="Riano-Pachon D.M."/>
            <person name="Robert V."/>
            <person name="Roehrig J."/>
            <person name="Ruller R."/>
            <person name="Salamov A."/>
            <person name="Salih N.S."/>
            <person name="Samson R.A."/>
            <person name="Sandor E."/>
            <person name="Sanguinetti M."/>
            <person name="Schuetze T."/>
            <person name="Sepcic K."/>
            <person name="Shelest E."/>
            <person name="Sherlock G."/>
            <person name="Sophianopoulou V."/>
            <person name="Squina F.M."/>
            <person name="Sun H."/>
            <person name="Susca A."/>
            <person name="Todd R.B."/>
            <person name="Tsang A."/>
            <person name="Unkles S.E."/>
            <person name="van de Wiele N."/>
            <person name="van Rossen-Uffink D."/>
            <person name="Oliveira J.V."/>
            <person name="Vesth T.C."/>
            <person name="Visser J."/>
            <person name="Yu J.-H."/>
            <person name="Zhou M."/>
            <person name="Andersen M.R."/>
            <person name="Archer D.B."/>
            <person name="Baker S.E."/>
            <person name="Benoit I."/>
            <person name="Brakhage A.A."/>
            <person name="Braus G.H."/>
            <person name="Fischer R."/>
            <person name="Frisvad J.C."/>
            <person name="Goldman G.H."/>
            <person name="Houbraken J."/>
            <person name="Oakley B."/>
            <person name="Pocsi I."/>
            <person name="Scazzocchio C."/>
            <person name="Seiboth B."/>
            <person name="vanKuyk P.A."/>
            <person name="Wortman J."/>
            <person name="Dyer P.S."/>
            <person name="Grigoriev I.V."/>
        </authorList>
    </citation>
    <scope>NUCLEOTIDE SEQUENCE [LARGE SCALE GENOMIC DNA]</scope>
    <source>
        <strain evidence="2">CBS 593.65</strain>
    </source>
</reference>
<proteinExistence type="predicted"/>
<dbReference type="GeneID" id="63756049"/>
<evidence type="ECO:0000313" key="2">
    <source>
        <dbReference type="Proteomes" id="UP000184356"/>
    </source>
</evidence>
<name>A0A1L9TAT0_9EURO</name>
<sequence length="84" mass="9268">MDDYPPETQTALKVAGWTPGRKVDVAELLQWLESSGFAVSPAAEKFLSEFVGLPFNVSGLGISCARAPFEINRYLAQSEDDRFE</sequence>
<protein>
    <submittedName>
        <fullName evidence="1">Uncharacterized protein</fullName>
    </submittedName>
</protein>
<gene>
    <name evidence="1" type="ORF">ASPSYDRAFT_1145149</name>
</gene>
<organism evidence="1 2">
    <name type="scientific">Aspergillus sydowii CBS 593.65</name>
    <dbReference type="NCBI Taxonomy" id="1036612"/>
    <lineage>
        <taxon>Eukaryota</taxon>
        <taxon>Fungi</taxon>
        <taxon>Dikarya</taxon>
        <taxon>Ascomycota</taxon>
        <taxon>Pezizomycotina</taxon>
        <taxon>Eurotiomycetes</taxon>
        <taxon>Eurotiomycetidae</taxon>
        <taxon>Eurotiales</taxon>
        <taxon>Aspergillaceae</taxon>
        <taxon>Aspergillus</taxon>
        <taxon>Aspergillus subgen. Nidulantes</taxon>
    </lineage>
</organism>
<dbReference type="InterPro" id="IPR025850">
    <property type="entry name" value="SUKH-3"/>
</dbReference>
<evidence type="ECO:0000313" key="1">
    <source>
        <dbReference type="EMBL" id="OJJ56538.1"/>
    </source>
</evidence>
<dbReference type="VEuPathDB" id="FungiDB:ASPSYDRAFT_1145149"/>
<dbReference type="RefSeq" id="XP_040700344.1">
    <property type="nucleotide sequence ID" value="XM_040839976.1"/>
</dbReference>